<evidence type="ECO:0000313" key="8">
    <source>
        <dbReference type="Proteomes" id="UP000009022"/>
    </source>
</evidence>
<dbReference type="CDD" id="cd12249">
    <property type="entry name" value="RRM1_hnRNPR_like"/>
    <property type="match status" value="1"/>
</dbReference>
<feature type="domain" description="RRM" evidence="6">
    <location>
        <begin position="35"/>
        <end position="114"/>
    </location>
</feature>
<evidence type="ECO:0000256" key="5">
    <source>
        <dbReference type="PROSITE-ProRule" id="PRU00176"/>
    </source>
</evidence>
<dbReference type="FunFam" id="3.30.70.330:FF:000023">
    <property type="entry name" value="Heterogeneous nuclear ribonucleoprotein q isoform"/>
    <property type="match status" value="1"/>
</dbReference>
<dbReference type="CTD" id="6753908"/>
<keyword evidence="3" id="KW-0677">Repeat</keyword>
<dbReference type="STRING" id="10228.B3RX40"/>
<comment type="subcellular location">
    <subcellularLocation>
        <location evidence="1">Cytoplasm</location>
    </subcellularLocation>
</comment>
<dbReference type="HOGENOM" id="CLU_022960_4_0_1"/>
<dbReference type="InterPro" id="IPR006535">
    <property type="entry name" value="HnRNP_R/Q_splicing_fac"/>
</dbReference>
<dbReference type="InterPro" id="IPR035979">
    <property type="entry name" value="RBD_domain_sf"/>
</dbReference>
<dbReference type="Gene3D" id="3.30.70.330">
    <property type="match status" value="3"/>
</dbReference>
<feature type="domain" description="RRM" evidence="6">
    <location>
        <begin position="212"/>
        <end position="282"/>
    </location>
</feature>
<feature type="non-terminal residue" evidence="7">
    <location>
        <position position="1"/>
    </location>
</feature>
<keyword evidence="4 5" id="KW-0694">RNA-binding</keyword>
<evidence type="ECO:0000259" key="6">
    <source>
        <dbReference type="PROSITE" id="PS50102"/>
    </source>
</evidence>
<dbReference type="SUPFAM" id="SSF54928">
    <property type="entry name" value="RNA-binding domain, RBD"/>
    <property type="match status" value="2"/>
</dbReference>
<dbReference type="PhylomeDB" id="B3RX40"/>
<evidence type="ECO:0000256" key="4">
    <source>
        <dbReference type="ARBA" id="ARBA00022884"/>
    </source>
</evidence>
<dbReference type="KEGG" id="tad:TRIADDRAFT_2319"/>
<dbReference type="AlphaFoldDB" id="B3RX40"/>
<dbReference type="PROSITE" id="PS50102">
    <property type="entry name" value="RRM"/>
    <property type="match status" value="3"/>
</dbReference>
<keyword evidence="2" id="KW-0963">Cytoplasm</keyword>
<dbReference type="Proteomes" id="UP000009022">
    <property type="component" value="Unassembled WGS sequence"/>
</dbReference>
<dbReference type="Pfam" id="PF00076">
    <property type="entry name" value="RRM_1"/>
    <property type="match status" value="3"/>
</dbReference>
<sequence>KIHQLLKTGYGMDITPGQRKFGPPSDWQGPPPQDCEIYIGKIPHDALEDELIPLLQTCGKIYELRLMIDPASGHNRGYAFLSYTTKEAANQCVRRYHGYSIRKDKPLTVIHSTPNVRLFISPIPKYMNKEEIYNKFSKLSDGLTEVIVYPDPDAKDKIRGFAFLEYVDHKAATYARRKLITDTVSLSGKVINVEWAESSKEPKDHVVGNKVKEVYCGNIAEHITEDTLNTAFLQYGSIERIKKLHDYAFICFASRESALKAIEGVRGTVINGCKVDVQLAKGPVRKEK</sequence>
<feature type="non-terminal residue" evidence="7">
    <location>
        <position position="288"/>
    </location>
</feature>
<dbReference type="EMBL" id="DS985245">
    <property type="protein sequence ID" value="EDV24805.1"/>
    <property type="molecule type" value="Genomic_DNA"/>
</dbReference>
<name>B3RX40_TRIAD</name>
<dbReference type="InterPro" id="IPR000504">
    <property type="entry name" value="RRM_dom"/>
</dbReference>
<dbReference type="CDD" id="cd12250">
    <property type="entry name" value="RRM2_hnRNPR_like"/>
    <property type="match status" value="1"/>
</dbReference>
<dbReference type="SMART" id="SM00360">
    <property type="entry name" value="RRM"/>
    <property type="match status" value="3"/>
</dbReference>
<dbReference type="OrthoDB" id="3800936at2759"/>
<dbReference type="OMA" id="KVINVEW"/>
<dbReference type="RefSeq" id="XP_002112695.1">
    <property type="nucleotide sequence ID" value="XM_002112659.1"/>
</dbReference>
<gene>
    <name evidence="7" type="ORF">TRIADDRAFT_2319</name>
</gene>
<organism evidence="7 8">
    <name type="scientific">Trichoplax adhaerens</name>
    <name type="common">Trichoplax reptans</name>
    <dbReference type="NCBI Taxonomy" id="10228"/>
    <lineage>
        <taxon>Eukaryota</taxon>
        <taxon>Metazoa</taxon>
        <taxon>Placozoa</taxon>
        <taxon>Uniplacotomia</taxon>
        <taxon>Trichoplacea</taxon>
        <taxon>Trichoplacidae</taxon>
        <taxon>Trichoplax</taxon>
    </lineage>
</organism>
<dbReference type="eggNOG" id="KOG0117">
    <property type="taxonomic scope" value="Eukaryota"/>
</dbReference>
<dbReference type="GO" id="GO:0003729">
    <property type="term" value="F:mRNA binding"/>
    <property type="evidence" value="ECO:0000318"/>
    <property type="project" value="GO_Central"/>
</dbReference>
<keyword evidence="8" id="KW-1185">Reference proteome</keyword>
<proteinExistence type="predicted"/>
<protein>
    <recommendedName>
        <fullName evidence="6">RRM domain-containing protein</fullName>
    </recommendedName>
</protein>
<dbReference type="FunFam" id="3.30.70.330:FF:001761">
    <property type="match status" value="1"/>
</dbReference>
<evidence type="ECO:0000256" key="3">
    <source>
        <dbReference type="ARBA" id="ARBA00022737"/>
    </source>
</evidence>
<accession>B3RX40</accession>
<dbReference type="NCBIfam" id="TIGR01648">
    <property type="entry name" value="hnRNP-R-Q"/>
    <property type="match status" value="1"/>
</dbReference>
<dbReference type="PANTHER" id="PTHR21245">
    <property type="entry name" value="HETEROGENEOUS NUCLEAR RIBONUCLEOPROTEIN"/>
    <property type="match status" value="1"/>
</dbReference>
<feature type="domain" description="RRM" evidence="6">
    <location>
        <begin position="116"/>
        <end position="198"/>
    </location>
</feature>
<dbReference type="GeneID" id="6753908"/>
<dbReference type="GO" id="GO:0005737">
    <property type="term" value="C:cytoplasm"/>
    <property type="evidence" value="ECO:0007669"/>
    <property type="project" value="UniProtKB-SubCell"/>
</dbReference>
<reference evidence="7 8" key="1">
    <citation type="journal article" date="2008" name="Nature">
        <title>The Trichoplax genome and the nature of placozoans.</title>
        <authorList>
            <person name="Srivastava M."/>
            <person name="Begovic E."/>
            <person name="Chapman J."/>
            <person name="Putnam N.H."/>
            <person name="Hellsten U."/>
            <person name="Kawashima T."/>
            <person name="Kuo A."/>
            <person name="Mitros T."/>
            <person name="Salamov A."/>
            <person name="Carpenter M.L."/>
            <person name="Signorovitch A.Y."/>
            <person name="Moreno M.A."/>
            <person name="Kamm K."/>
            <person name="Grimwood J."/>
            <person name="Schmutz J."/>
            <person name="Shapiro H."/>
            <person name="Grigoriev I.V."/>
            <person name="Buss L.W."/>
            <person name="Schierwater B."/>
            <person name="Dellaporta S.L."/>
            <person name="Rokhsar D.S."/>
        </authorList>
    </citation>
    <scope>NUCLEOTIDE SEQUENCE [LARGE SCALE GENOMIC DNA]</scope>
    <source>
        <strain evidence="7 8">Grell-BS-1999</strain>
    </source>
</reference>
<dbReference type="InParanoid" id="B3RX40"/>
<dbReference type="InterPro" id="IPR012677">
    <property type="entry name" value="Nucleotide-bd_a/b_plait_sf"/>
</dbReference>
<dbReference type="GO" id="GO:0005634">
    <property type="term" value="C:nucleus"/>
    <property type="evidence" value="ECO:0000318"/>
    <property type="project" value="GO_Central"/>
</dbReference>
<evidence type="ECO:0000313" key="7">
    <source>
        <dbReference type="EMBL" id="EDV24805.1"/>
    </source>
</evidence>
<evidence type="ECO:0000256" key="2">
    <source>
        <dbReference type="ARBA" id="ARBA00022490"/>
    </source>
</evidence>
<evidence type="ECO:0000256" key="1">
    <source>
        <dbReference type="ARBA" id="ARBA00004496"/>
    </source>
</evidence>